<dbReference type="GeneID" id="87863663"/>
<evidence type="ECO:0000313" key="3">
    <source>
        <dbReference type="Proteomes" id="UP001278500"/>
    </source>
</evidence>
<proteinExistence type="predicted"/>
<dbReference type="RefSeq" id="XP_062685467.1">
    <property type="nucleotide sequence ID" value="XM_062826509.1"/>
</dbReference>
<gene>
    <name evidence="2" type="ORF">B0H65DRAFT_460081</name>
</gene>
<dbReference type="AlphaFoldDB" id="A0AAE0JM33"/>
<dbReference type="EMBL" id="JAUEPP010000002">
    <property type="protein sequence ID" value="KAK3352172.1"/>
    <property type="molecule type" value="Genomic_DNA"/>
</dbReference>
<feature type="region of interest" description="Disordered" evidence="1">
    <location>
        <begin position="176"/>
        <end position="204"/>
    </location>
</feature>
<protein>
    <submittedName>
        <fullName evidence="2">Uncharacterized protein</fullName>
    </submittedName>
</protein>
<comment type="caution">
    <text evidence="2">The sequence shown here is derived from an EMBL/GenBank/DDBJ whole genome shotgun (WGS) entry which is preliminary data.</text>
</comment>
<reference evidence="2" key="1">
    <citation type="journal article" date="2023" name="Mol. Phylogenet. Evol.">
        <title>Genome-scale phylogeny and comparative genomics of the fungal order Sordariales.</title>
        <authorList>
            <person name="Hensen N."/>
            <person name="Bonometti L."/>
            <person name="Westerberg I."/>
            <person name="Brannstrom I.O."/>
            <person name="Guillou S."/>
            <person name="Cros-Aarteil S."/>
            <person name="Calhoun S."/>
            <person name="Haridas S."/>
            <person name="Kuo A."/>
            <person name="Mondo S."/>
            <person name="Pangilinan J."/>
            <person name="Riley R."/>
            <person name="LaButti K."/>
            <person name="Andreopoulos B."/>
            <person name="Lipzen A."/>
            <person name="Chen C."/>
            <person name="Yan M."/>
            <person name="Daum C."/>
            <person name="Ng V."/>
            <person name="Clum A."/>
            <person name="Steindorff A."/>
            <person name="Ohm R.A."/>
            <person name="Martin F."/>
            <person name="Silar P."/>
            <person name="Natvig D.O."/>
            <person name="Lalanne C."/>
            <person name="Gautier V."/>
            <person name="Ament-Velasquez S.L."/>
            <person name="Kruys A."/>
            <person name="Hutchinson M.I."/>
            <person name="Powell A.J."/>
            <person name="Barry K."/>
            <person name="Miller A.N."/>
            <person name="Grigoriev I.V."/>
            <person name="Debuchy R."/>
            <person name="Gladieux P."/>
            <person name="Hiltunen Thoren M."/>
            <person name="Johannesson H."/>
        </authorList>
    </citation>
    <scope>NUCLEOTIDE SEQUENCE</scope>
    <source>
        <strain evidence="2">CBS 560.94</strain>
    </source>
</reference>
<evidence type="ECO:0000313" key="2">
    <source>
        <dbReference type="EMBL" id="KAK3352172.1"/>
    </source>
</evidence>
<dbReference type="Proteomes" id="UP001278500">
    <property type="component" value="Unassembled WGS sequence"/>
</dbReference>
<keyword evidence="3" id="KW-1185">Reference proteome</keyword>
<reference evidence="2" key="2">
    <citation type="submission" date="2023-06" db="EMBL/GenBank/DDBJ databases">
        <authorList>
            <consortium name="Lawrence Berkeley National Laboratory"/>
            <person name="Haridas S."/>
            <person name="Hensen N."/>
            <person name="Bonometti L."/>
            <person name="Westerberg I."/>
            <person name="Brannstrom I.O."/>
            <person name="Guillou S."/>
            <person name="Cros-Aarteil S."/>
            <person name="Calhoun S."/>
            <person name="Kuo A."/>
            <person name="Mondo S."/>
            <person name="Pangilinan J."/>
            <person name="Riley R."/>
            <person name="Labutti K."/>
            <person name="Andreopoulos B."/>
            <person name="Lipzen A."/>
            <person name="Chen C."/>
            <person name="Yanf M."/>
            <person name="Daum C."/>
            <person name="Ng V."/>
            <person name="Clum A."/>
            <person name="Steindorff A."/>
            <person name="Ohm R."/>
            <person name="Martin F."/>
            <person name="Silar P."/>
            <person name="Natvig D."/>
            <person name="Lalanne C."/>
            <person name="Gautier V."/>
            <person name="Ament-Velasquez S.L."/>
            <person name="Kruys A."/>
            <person name="Hutchinson M.I."/>
            <person name="Powell A.J."/>
            <person name="Barry K."/>
            <person name="Miller A.N."/>
            <person name="Grigoriev I.V."/>
            <person name="Debuchy R."/>
            <person name="Gladieux P."/>
            <person name="Thoren M.H."/>
            <person name="Johannesson H."/>
        </authorList>
    </citation>
    <scope>NUCLEOTIDE SEQUENCE</scope>
    <source>
        <strain evidence="2">CBS 560.94</strain>
    </source>
</reference>
<sequence length="204" mass="23404">MAPPLQGDTVDEVEASWQRLLRVIETVFRPLSKAPGVENLKAEWIQLKLHWVAASPACIAATGEEKSARIQEHIRHIAKQLELALAKVHEAREEWQDFPSAPYVRNQCRLLEVISMCLENGISTRHEVPPETDELDWLKSYKEAFPNVVKELRELRNTWRNPGHQLMAQQTESGMRETGLEEEKEVDGLKQNLEAADVEIHKEE</sequence>
<accession>A0AAE0JM33</accession>
<organism evidence="2 3">
    <name type="scientific">Neurospora tetraspora</name>
    <dbReference type="NCBI Taxonomy" id="94610"/>
    <lineage>
        <taxon>Eukaryota</taxon>
        <taxon>Fungi</taxon>
        <taxon>Dikarya</taxon>
        <taxon>Ascomycota</taxon>
        <taxon>Pezizomycotina</taxon>
        <taxon>Sordariomycetes</taxon>
        <taxon>Sordariomycetidae</taxon>
        <taxon>Sordariales</taxon>
        <taxon>Sordariaceae</taxon>
        <taxon>Neurospora</taxon>
    </lineage>
</organism>
<name>A0AAE0JM33_9PEZI</name>
<evidence type="ECO:0000256" key="1">
    <source>
        <dbReference type="SAM" id="MobiDB-lite"/>
    </source>
</evidence>